<evidence type="ECO:0000313" key="2">
    <source>
        <dbReference type="Proteomes" id="UP001732700"/>
    </source>
</evidence>
<dbReference type="EnsemblPlants" id="AVESA.00010b.r2.1AG0017780.1">
    <property type="protein sequence ID" value="AVESA.00010b.r2.1AG0017780.1.CDS"/>
    <property type="gene ID" value="AVESA.00010b.r2.1AG0017780"/>
</dbReference>
<dbReference type="Proteomes" id="UP001732700">
    <property type="component" value="Chromosome 1A"/>
</dbReference>
<name>A0ACD5TA44_AVESA</name>
<reference evidence="1" key="1">
    <citation type="submission" date="2021-05" db="EMBL/GenBank/DDBJ databases">
        <authorList>
            <person name="Scholz U."/>
            <person name="Mascher M."/>
            <person name="Fiebig A."/>
        </authorList>
    </citation>
    <scope>NUCLEOTIDE SEQUENCE [LARGE SCALE GENOMIC DNA]</scope>
</reference>
<keyword evidence="2" id="KW-1185">Reference proteome</keyword>
<sequence>MQIFVQTITGETLTLEVESSDTVDSVRAQIQDKEGIIATPDVDNDGDRQQLPSLVFAGKPLETEDGRTLADYGISKDSTLHLALGLRGGGGGTYRGACYPWSIEPSLRALALSYTKNKLICRKCYARLPPRSTNCRKKKCGRSTDVIFSLQFARRNAWTMVKQPYQGSIDNLTYTRKPPDSIRTGG</sequence>
<accession>A0ACD5TA44</accession>
<protein>
    <submittedName>
        <fullName evidence="1">Uncharacterized protein</fullName>
    </submittedName>
</protein>
<proteinExistence type="predicted"/>
<evidence type="ECO:0000313" key="1">
    <source>
        <dbReference type="EnsemblPlants" id="AVESA.00010b.r2.1AG0017780.1.CDS"/>
    </source>
</evidence>
<reference evidence="1" key="2">
    <citation type="submission" date="2025-09" db="UniProtKB">
        <authorList>
            <consortium name="EnsemblPlants"/>
        </authorList>
    </citation>
    <scope>IDENTIFICATION</scope>
</reference>
<organism evidence="1 2">
    <name type="scientific">Avena sativa</name>
    <name type="common">Oat</name>
    <dbReference type="NCBI Taxonomy" id="4498"/>
    <lineage>
        <taxon>Eukaryota</taxon>
        <taxon>Viridiplantae</taxon>
        <taxon>Streptophyta</taxon>
        <taxon>Embryophyta</taxon>
        <taxon>Tracheophyta</taxon>
        <taxon>Spermatophyta</taxon>
        <taxon>Magnoliopsida</taxon>
        <taxon>Liliopsida</taxon>
        <taxon>Poales</taxon>
        <taxon>Poaceae</taxon>
        <taxon>BOP clade</taxon>
        <taxon>Pooideae</taxon>
        <taxon>Poodae</taxon>
        <taxon>Poeae</taxon>
        <taxon>Poeae Chloroplast Group 1 (Aveneae type)</taxon>
        <taxon>Aveninae</taxon>
        <taxon>Avena</taxon>
    </lineage>
</organism>